<reference evidence="3" key="1">
    <citation type="submission" date="2023-03" db="EMBL/GenBank/DDBJ databases">
        <title>Edaphobacter sp.</title>
        <authorList>
            <person name="Huber K.J."/>
            <person name="Papendorf J."/>
            <person name="Pilke C."/>
            <person name="Bunk B."/>
            <person name="Sproeer C."/>
            <person name="Pester M."/>
        </authorList>
    </citation>
    <scope>NUCLEOTIDE SEQUENCE</scope>
    <source>
        <strain evidence="2">DSM 109919</strain>
        <strain evidence="3">DSM 109920</strain>
    </source>
</reference>
<evidence type="ECO:0000313" key="3">
    <source>
        <dbReference type="EMBL" id="XBH12765.1"/>
    </source>
</evidence>
<organism evidence="3">
    <name type="scientific">Edaphobacter paludis</name>
    <dbReference type="NCBI Taxonomy" id="3035702"/>
    <lineage>
        <taxon>Bacteria</taxon>
        <taxon>Pseudomonadati</taxon>
        <taxon>Acidobacteriota</taxon>
        <taxon>Terriglobia</taxon>
        <taxon>Terriglobales</taxon>
        <taxon>Acidobacteriaceae</taxon>
        <taxon>Edaphobacter</taxon>
    </lineage>
</organism>
<dbReference type="SUPFAM" id="SSF88697">
    <property type="entry name" value="PUA domain-like"/>
    <property type="match status" value="1"/>
</dbReference>
<dbReference type="EMBL" id="CP121194">
    <property type="protein sequence ID" value="XBH09480.1"/>
    <property type="molecule type" value="Genomic_DNA"/>
</dbReference>
<gene>
    <name evidence="2" type="ORF">P4G45_13435</name>
    <name evidence="3" type="ORF">P8936_13845</name>
</gene>
<dbReference type="AlphaFoldDB" id="A0AAU7D5Y9"/>
<feature type="domain" description="ASCH" evidence="1">
    <location>
        <begin position="8"/>
        <end position="80"/>
    </location>
</feature>
<dbReference type="Gene3D" id="2.30.130.30">
    <property type="entry name" value="Hypothetical protein"/>
    <property type="match status" value="1"/>
</dbReference>
<accession>A0AAU7D5Y9</accession>
<dbReference type="EMBL" id="CP121195">
    <property type="protein sequence ID" value="XBH12765.1"/>
    <property type="molecule type" value="Genomic_DNA"/>
</dbReference>
<name>A0AAU7D5Y9_9BACT</name>
<protein>
    <submittedName>
        <fullName evidence="3">ASCH domain-containing protein</fullName>
    </submittedName>
</protein>
<evidence type="ECO:0000259" key="1">
    <source>
        <dbReference type="Pfam" id="PF04266"/>
    </source>
</evidence>
<dbReference type="KEGG" id="epl:P4G45_13435"/>
<sequence>MATITRAISIKQPFVEQILRGTKRYEYRSVPTNIRERVYLYASLKPRLENKHWRGMNKSADELPKGKIVGSVEIADCRKRGPKDFVYKLANPKRLRVHLLPKNHPAPIFWRPQF</sequence>
<dbReference type="InterPro" id="IPR015947">
    <property type="entry name" value="PUA-like_sf"/>
</dbReference>
<dbReference type="RefSeq" id="WP_348266991.1">
    <property type="nucleotide sequence ID" value="NZ_CP121194.1"/>
</dbReference>
<accession>A0AAU7CWL1</accession>
<dbReference type="InterPro" id="IPR007374">
    <property type="entry name" value="ASCH_domain"/>
</dbReference>
<proteinExistence type="predicted"/>
<evidence type="ECO:0000313" key="2">
    <source>
        <dbReference type="EMBL" id="XBH09480.1"/>
    </source>
</evidence>
<dbReference type="Pfam" id="PF04266">
    <property type="entry name" value="ASCH"/>
    <property type="match status" value="1"/>
</dbReference>